<dbReference type="Gene3D" id="3.40.50.1820">
    <property type="entry name" value="alpha/beta hydrolase"/>
    <property type="match status" value="1"/>
</dbReference>
<dbReference type="InterPro" id="IPR046879">
    <property type="entry name" value="KANL3/Tex30_Abhydrolase"/>
</dbReference>
<dbReference type="OrthoDB" id="652634at2"/>
<dbReference type="Pfam" id="PF20408">
    <property type="entry name" value="Abhydrolase_11"/>
    <property type="match status" value="1"/>
</dbReference>
<accession>A0A1I6ASC4</accession>
<dbReference type="SUPFAM" id="SSF53474">
    <property type="entry name" value="alpha/beta-Hydrolases"/>
    <property type="match status" value="1"/>
</dbReference>
<dbReference type="InterPro" id="IPR029058">
    <property type="entry name" value="AB_hydrolase_fold"/>
</dbReference>
<dbReference type="STRING" id="1002526.SAMN05216578_102356"/>
<reference evidence="2 3" key="1">
    <citation type="submission" date="2016-10" db="EMBL/GenBank/DDBJ databases">
        <authorList>
            <person name="de Groot N.N."/>
        </authorList>
    </citation>
    <scope>NUCLEOTIDE SEQUENCE [LARGE SCALE GENOMIC DNA]</scope>
    <source>
        <strain evidence="2 3">JCM 18415</strain>
    </source>
</reference>
<gene>
    <name evidence="2" type="ORF">SAMN05216578_102356</name>
</gene>
<dbReference type="AlphaFoldDB" id="A0A1I6ASC4"/>
<dbReference type="PANTHER" id="PTHR13136">
    <property type="entry name" value="TESTIS DEVELOPMENT PROTEIN PRTD"/>
    <property type="match status" value="1"/>
</dbReference>
<dbReference type="InterPro" id="IPR026555">
    <property type="entry name" value="NSL3/Tex30"/>
</dbReference>
<dbReference type="EMBL" id="FOYD01000002">
    <property type="protein sequence ID" value="SFQ71509.1"/>
    <property type="molecule type" value="Genomic_DNA"/>
</dbReference>
<dbReference type="Proteomes" id="UP000242815">
    <property type="component" value="Unassembled WGS sequence"/>
</dbReference>
<name>A0A1I6ASC4_9GAMM</name>
<proteinExistence type="predicted"/>
<dbReference type="RefSeq" id="WP_090537541.1">
    <property type="nucleotide sequence ID" value="NZ_FOYD01000002.1"/>
</dbReference>
<protein>
    <recommendedName>
        <fullName evidence="1">KANL3/Tex30 alpha/beta hydrolase-like domain-containing protein</fullName>
    </recommendedName>
</protein>
<dbReference type="PANTHER" id="PTHR13136:SF11">
    <property type="entry name" value="TESTIS-EXPRESSED PROTEIN 30"/>
    <property type="match status" value="1"/>
</dbReference>
<evidence type="ECO:0000313" key="3">
    <source>
        <dbReference type="Proteomes" id="UP000242815"/>
    </source>
</evidence>
<evidence type="ECO:0000313" key="2">
    <source>
        <dbReference type="EMBL" id="SFQ71509.1"/>
    </source>
</evidence>
<organism evidence="2 3">
    <name type="scientific">Halopseudomonas formosensis</name>
    <dbReference type="NCBI Taxonomy" id="1002526"/>
    <lineage>
        <taxon>Bacteria</taxon>
        <taxon>Pseudomonadati</taxon>
        <taxon>Pseudomonadota</taxon>
        <taxon>Gammaproteobacteria</taxon>
        <taxon>Pseudomonadales</taxon>
        <taxon>Pseudomonadaceae</taxon>
        <taxon>Halopseudomonas</taxon>
    </lineage>
</organism>
<feature type="domain" description="KANL3/Tex30 alpha/beta hydrolase-like" evidence="1">
    <location>
        <begin position="19"/>
        <end position="208"/>
    </location>
</feature>
<evidence type="ECO:0000259" key="1">
    <source>
        <dbReference type="Pfam" id="PF20408"/>
    </source>
</evidence>
<sequence length="217" mass="23922">MTADGLRLLETRPPGEPLAQLMLAHGAGAPMDSDFMNLLSQALARQGLAVLRFEFPYMAERRASGTRRPPDRMPVLLDSYRAYLTERPDVCAPLFIGGKSMGGRVASLLADEVQPAGLVCFGYPFHPPGKPERTRTAHLEQLATPALILQGTRDPFGRPEEVDSYALSARIRVHWLESGDHDFKPLRSSGLTQEQLIDQAALRVADFIRDQLDCISA</sequence>